<dbReference type="Proteomes" id="UP000637628">
    <property type="component" value="Unassembled WGS sequence"/>
</dbReference>
<sequence length="70" mass="7295">MKPENPGMSGVSDAPAVVAATPPATNSAVAALTTNRGFRMSLVIPIDRRRPAAPAAFSPRINVTDRPRSP</sequence>
<name>A0ABQ3YUB5_9ACTN</name>
<protein>
    <submittedName>
        <fullName evidence="2">Uncharacterized protein</fullName>
    </submittedName>
</protein>
<dbReference type="EMBL" id="BOML01000019">
    <property type="protein sequence ID" value="GIE00929.1"/>
    <property type="molecule type" value="Genomic_DNA"/>
</dbReference>
<proteinExistence type="predicted"/>
<accession>A0ABQ3YUB5</accession>
<keyword evidence="3" id="KW-1185">Reference proteome</keyword>
<comment type="caution">
    <text evidence="2">The sequence shown here is derived from an EMBL/GenBank/DDBJ whole genome shotgun (WGS) entry which is preliminary data.</text>
</comment>
<feature type="compositionally biased region" description="Low complexity" evidence="1">
    <location>
        <begin position="52"/>
        <end position="61"/>
    </location>
</feature>
<evidence type="ECO:0000313" key="2">
    <source>
        <dbReference type="EMBL" id="GIE00929.1"/>
    </source>
</evidence>
<evidence type="ECO:0000313" key="3">
    <source>
        <dbReference type="Proteomes" id="UP000637628"/>
    </source>
</evidence>
<feature type="region of interest" description="Disordered" evidence="1">
    <location>
        <begin position="49"/>
        <end position="70"/>
    </location>
</feature>
<organism evidence="2 3">
    <name type="scientific">Paractinoplanes durhamensis</name>
    <dbReference type="NCBI Taxonomy" id="113563"/>
    <lineage>
        <taxon>Bacteria</taxon>
        <taxon>Bacillati</taxon>
        <taxon>Actinomycetota</taxon>
        <taxon>Actinomycetes</taxon>
        <taxon>Micromonosporales</taxon>
        <taxon>Micromonosporaceae</taxon>
        <taxon>Paractinoplanes</taxon>
    </lineage>
</organism>
<reference evidence="2 3" key="1">
    <citation type="submission" date="2021-01" db="EMBL/GenBank/DDBJ databases">
        <title>Whole genome shotgun sequence of Actinoplanes durhamensis NBRC 14914.</title>
        <authorList>
            <person name="Komaki H."/>
            <person name="Tamura T."/>
        </authorList>
    </citation>
    <scope>NUCLEOTIDE SEQUENCE [LARGE SCALE GENOMIC DNA]</scope>
    <source>
        <strain evidence="2 3">NBRC 14914</strain>
    </source>
</reference>
<gene>
    <name evidence="2" type="ORF">Adu01nite_22790</name>
</gene>
<evidence type="ECO:0000256" key="1">
    <source>
        <dbReference type="SAM" id="MobiDB-lite"/>
    </source>
</evidence>